<dbReference type="GO" id="GO:0015031">
    <property type="term" value="P:protein transport"/>
    <property type="evidence" value="ECO:0007669"/>
    <property type="project" value="UniProtKB-KW"/>
</dbReference>
<keyword evidence="7" id="KW-0813">Transport</keyword>
<comment type="subcellular location">
    <subcellularLocation>
        <location evidence="1">Cell membrane</location>
        <topology evidence="1">Single-pass membrane protein</topology>
    </subcellularLocation>
    <subcellularLocation>
        <location evidence="7">Cell membrane</location>
        <topology evidence="7">Single-pass type II membrane protein</topology>
    </subcellularLocation>
</comment>
<gene>
    <name evidence="9" type="ORF">HKN21_03830</name>
</gene>
<dbReference type="GO" id="GO:0005886">
    <property type="term" value="C:plasma membrane"/>
    <property type="evidence" value="ECO:0007669"/>
    <property type="project" value="UniProtKB-SubCell"/>
</dbReference>
<evidence type="ECO:0000256" key="4">
    <source>
        <dbReference type="ARBA" id="ARBA00022692"/>
    </source>
</evidence>
<evidence type="ECO:0000256" key="7">
    <source>
        <dbReference type="RuleBase" id="RU003879"/>
    </source>
</evidence>
<dbReference type="GO" id="GO:0022857">
    <property type="term" value="F:transmembrane transporter activity"/>
    <property type="evidence" value="ECO:0007669"/>
    <property type="project" value="InterPro"/>
</dbReference>
<reference evidence="9 10" key="1">
    <citation type="submission" date="2020-03" db="EMBL/GenBank/DDBJ databases">
        <title>Metabolic flexibility allows generalist bacteria to become dominant in a frequently disturbed ecosystem.</title>
        <authorList>
            <person name="Chen Y.-J."/>
            <person name="Leung P.M."/>
            <person name="Bay S.K."/>
            <person name="Hugenholtz P."/>
            <person name="Kessler A.J."/>
            <person name="Shelley G."/>
            <person name="Waite D.W."/>
            <person name="Cook P.L."/>
            <person name="Greening C."/>
        </authorList>
    </citation>
    <scope>NUCLEOTIDE SEQUENCE [LARGE SCALE GENOMIC DNA]</scope>
    <source>
        <strain evidence="9">SS_bin_28</strain>
    </source>
</reference>
<dbReference type="Pfam" id="PF02472">
    <property type="entry name" value="ExbD"/>
    <property type="match status" value="1"/>
</dbReference>
<keyword evidence="6 8" id="KW-0472">Membrane</keyword>
<keyword evidence="4 7" id="KW-0812">Transmembrane</keyword>
<evidence type="ECO:0000256" key="2">
    <source>
        <dbReference type="ARBA" id="ARBA00005811"/>
    </source>
</evidence>
<evidence type="ECO:0000256" key="8">
    <source>
        <dbReference type="SAM" id="Phobius"/>
    </source>
</evidence>
<keyword evidence="3" id="KW-1003">Cell membrane</keyword>
<dbReference type="Proteomes" id="UP000547674">
    <property type="component" value="Unassembled WGS sequence"/>
</dbReference>
<proteinExistence type="inferred from homology"/>
<feature type="transmembrane region" description="Helical" evidence="8">
    <location>
        <begin position="21"/>
        <end position="41"/>
    </location>
</feature>
<evidence type="ECO:0000256" key="6">
    <source>
        <dbReference type="ARBA" id="ARBA00023136"/>
    </source>
</evidence>
<comment type="similarity">
    <text evidence="2 7">Belongs to the ExbD/TolR family.</text>
</comment>
<evidence type="ECO:0000256" key="1">
    <source>
        <dbReference type="ARBA" id="ARBA00004162"/>
    </source>
</evidence>
<evidence type="ECO:0000256" key="5">
    <source>
        <dbReference type="ARBA" id="ARBA00022989"/>
    </source>
</evidence>
<organism evidence="9 10">
    <name type="scientific">Eiseniibacteriota bacterium</name>
    <dbReference type="NCBI Taxonomy" id="2212470"/>
    <lineage>
        <taxon>Bacteria</taxon>
        <taxon>Candidatus Eiseniibacteriota</taxon>
    </lineage>
</organism>
<protein>
    <submittedName>
        <fullName evidence="9">Biopolymer transporter ExbD</fullName>
    </submittedName>
</protein>
<evidence type="ECO:0000313" key="10">
    <source>
        <dbReference type="Proteomes" id="UP000547674"/>
    </source>
</evidence>
<name>A0A7Y2E9G6_UNCEI</name>
<sequence>MEFEGRAPIGQQLNMAPLIDVVLLLLIFFMLTSTFYTAQAIELQLPSASTSTPADDQPVVVALSKAGEITVNGSVVAMDVLIETLRPLLSTTEKPAVTLKTEATTSVQQMLDVMDAVRAAGGQRVAIATEKR</sequence>
<evidence type="ECO:0000256" key="3">
    <source>
        <dbReference type="ARBA" id="ARBA00022475"/>
    </source>
</evidence>
<dbReference type="InterPro" id="IPR003400">
    <property type="entry name" value="ExbD"/>
</dbReference>
<dbReference type="AlphaFoldDB" id="A0A7Y2E9G6"/>
<dbReference type="EMBL" id="JABDJR010000144">
    <property type="protein sequence ID" value="NNF05865.1"/>
    <property type="molecule type" value="Genomic_DNA"/>
</dbReference>
<dbReference type="Gene3D" id="3.30.420.270">
    <property type="match status" value="1"/>
</dbReference>
<keyword evidence="5 8" id="KW-1133">Transmembrane helix</keyword>
<accession>A0A7Y2E9G6</accession>
<dbReference type="PANTHER" id="PTHR30558">
    <property type="entry name" value="EXBD MEMBRANE COMPONENT OF PMF-DRIVEN MACROMOLECULE IMPORT SYSTEM"/>
    <property type="match status" value="1"/>
</dbReference>
<evidence type="ECO:0000313" key="9">
    <source>
        <dbReference type="EMBL" id="NNF05865.1"/>
    </source>
</evidence>
<comment type="caution">
    <text evidence="9">The sequence shown here is derived from an EMBL/GenBank/DDBJ whole genome shotgun (WGS) entry which is preliminary data.</text>
</comment>
<keyword evidence="7" id="KW-0653">Protein transport</keyword>
<dbReference type="PANTHER" id="PTHR30558:SF3">
    <property type="entry name" value="BIOPOLYMER TRANSPORT PROTEIN EXBD-RELATED"/>
    <property type="match status" value="1"/>
</dbReference>